<dbReference type="Gene3D" id="4.10.800.10">
    <property type="entry name" value="Thyroglobulin type-1"/>
    <property type="match status" value="2"/>
</dbReference>
<feature type="disulfide bond" evidence="5">
    <location>
        <begin position="163"/>
        <end position="170"/>
    </location>
</feature>
<evidence type="ECO:0000256" key="1">
    <source>
        <dbReference type="ARBA" id="ARBA00004613"/>
    </source>
</evidence>
<accession>A0AAV4UQB2</accession>
<evidence type="ECO:0000313" key="8">
    <source>
        <dbReference type="Proteomes" id="UP001054945"/>
    </source>
</evidence>
<dbReference type="InterPro" id="IPR036857">
    <property type="entry name" value="Thyroglobulin_1_sf"/>
</dbReference>
<keyword evidence="2" id="KW-0964">Secreted</keyword>
<dbReference type="PANTHER" id="PTHR12352">
    <property type="entry name" value="SECRETED MODULAR CALCIUM-BINDING PROTEIN"/>
    <property type="match status" value="1"/>
</dbReference>
<keyword evidence="3" id="KW-0677">Repeat</keyword>
<dbReference type="PROSITE" id="PS51162">
    <property type="entry name" value="THYROGLOBULIN_1_2"/>
    <property type="match status" value="2"/>
</dbReference>
<evidence type="ECO:0000259" key="6">
    <source>
        <dbReference type="PROSITE" id="PS51162"/>
    </source>
</evidence>
<sequence>MRHLATSRNMFGLGPIQGHDKISNDIEKGRVSFQFIKMKTFVAALLACLLPAVLCWEFPGYPGVDCPTAREKMAVEDPEHRWMMPKCNADGTFQDMQCYDQYPGVPDTCMCVALDGSPLTLPGFGLDVKTCVCFLEQYKIFEHDHDAELPKCEKDGSFAPLQCSDVSKECWCVDKNGNIVVPPSKDVHSCDNDIHKLEKQITILEKLSVIDNKYLAPPRDSTGNGPHNNCNGLVLVIRSIGLNEICLDLANLQFSQFNFSFLKFDKPFTVETSLVLIKESKFT</sequence>
<dbReference type="EMBL" id="BPLR01013253">
    <property type="protein sequence ID" value="GIY59900.1"/>
    <property type="molecule type" value="Genomic_DNA"/>
</dbReference>
<dbReference type="GO" id="GO:0005604">
    <property type="term" value="C:basement membrane"/>
    <property type="evidence" value="ECO:0007669"/>
    <property type="project" value="TreeGrafter"/>
</dbReference>
<dbReference type="InterPro" id="IPR000716">
    <property type="entry name" value="Thyroglobulin_1"/>
</dbReference>
<proteinExistence type="predicted"/>
<dbReference type="SMART" id="SM00211">
    <property type="entry name" value="TY"/>
    <property type="match status" value="2"/>
</dbReference>
<gene>
    <name evidence="7" type="ORF">CEXT_717551</name>
</gene>
<dbReference type="AlphaFoldDB" id="A0AAV4UQB2"/>
<evidence type="ECO:0000313" key="7">
    <source>
        <dbReference type="EMBL" id="GIY59900.1"/>
    </source>
</evidence>
<evidence type="ECO:0000256" key="5">
    <source>
        <dbReference type="PROSITE-ProRule" id="PRU00500"/>
    </source>
</evidence>
<dbReference type="GO" id="GO:0005615">
    <property type="term" value="C:extracellular space"/>
    <property type="evidence" value="ECO:0007669"/>
    <property type="project" value="TreeGrafter"/>
</dbReference>
<comment type="subcellular location">
    <subcellularLocation>
        <location evidence="1">Secreted</location>
    </subcellularLocation>
</comment>
<comment type="caution">
    <text evidence="5">Lacks conserved residue(s) required for the propagation of feature annotation.</text>
</comment>
<keyword evidence="4 5" id="KW-1015">Disulfide bond</keyword>
<comment type="caution">
    <text evidence="7">The sequence shown here is derived from an EMBL/GenBank/DDBJ whole genome shotgun (WGS) entry which is preliminary data.</text>
</comment>
<evidence type="ECO:0000256" key="2">
    <source>
        <dbReference type="ARBA" id="ARBA00022525"/>
    </source>
</evidence>
<dbReference type="GO" id="GO:0007160">
    <property type="term" value="P:cell-matrix adhesion"/>
    <property type="evidence" value="ECO:0007669"/>
    <property type="project" value="TreeGrafter"/>
</dbReference>
<name>A0AAV4UQB2_CAEEX</name>
<dbReference type="Pfam" id="PF00086">
    <property type="entry name" value="Thyroglobulin_1"/>
    <property type="match status" value="2"/>
</dbReference>
<evidence type="ECO:0000256" key="4">
    <source>
        <dbReference type="ARBA" id="ARBA00023157"/>
    </source>
</evidence>
<keyword evidence="8" id="KW-1185">Reference proteome</keyword>
<dbReference type="CDD" id="cd00191">
    <property type="entry name" value="TY"/>
    <property type="match status" value="1"/>
</dbReference>
<reference evidence="7 8" key="1">
    <citation type="submission" date="2021-06" db="EMBL/GenBank/DDBJ databases">
        <title>Caerostris extrusa draft genome.</title>
        <authorList>
            <person name="Kono N."/>
            <person name="Arakawa K."/>
        </authorList>
    </citation>
    <scope>NUCLEOTIDE SEQUENCE [LARGE SCALE GENOMIC DNA]</scope>
</reference>
<dbReference type="PANTHER" id="PTHR12352:SF3">
    <property type="entry name" value="NIDOGEN-2"/>
    <property type="match status" value="1"/>
</dbReference>
<feature type="domain" description="Thyroglobulin type-1" evidence="6">
    <location>
        <begin position="130"/>
        <end position="190"/>
    </location>
</feature>
<dbReference type="Proteomes" id="UP001054945">
    <property type="component" value="Unassembled WGS sequence"/>
</dbReference>
<dbReference type="InterPro" id="IPR051950">
    <property type="entry name" value="Dev_reg/Prot_inhib"/>
</dbReference>
<protein>
    <submittedName>
        <fullName evidence="7">U36-Nephitoxin-Nsp1a_1</fullName>
    </submittedName>
</protein>
<organism evidence="7 8">
    <name type="scientific">Caerostris extrusa</name>
    <name type="common">Bark spider</name>
    <name type="synonym">Caerostris bankana</name>
    <dbReference type="NCBI Taxonomy" id="172846"/>
    <lineage>
        <taxon>Eukaryota</taxon>
        <taxon>Metazoa</taxon>
        <taxon>Ecdysozoa</taxon>
        <taxon>Arthropoda</taxon>
        <taxon>Chelicerata</taxon>
        <taxon>Arachnida</taxon>
        <taxon>Araneae</taxon>
        <taxon>Araneomorphae</taxon>
        <taxon>Entelegynae</taxon>
        <taxon>Araneoidea</taxon>
        <taxon>Araneidae</taxon>
        <taxon>Caerostris</taxon>
    </lineage>
</organism>
<dbReference type="SUPFAM" id="SSF57610">
    <property type="entry name" value="Thyroglobulin type-1 domain"/>
    <property type="match status" value="2"/>
</dbReference>
<evidence type="ECO:0000256" key="3">
    <source>
        <dbReference type="ARBA" id="ARBA00022737"/>
    </source>
</evidence>
<feature type="domain" description="Thyroglobulin type-1" evidence="6">
    <location>
        <begin position="63"/>
        <end position="119"/>
    </location>
</feature>
<feature type="disulfide bond" evidence="5">
    <location>
        <begin position="133"/>
        <end position="152"/>
    </location>
</feature>